<dbReference type="Proteomes" id="UP000663870">
    <property type="component" value="Unassembled WGS sequence"/>
</dbReference>
<comment type="caution">
    <text evidence="3">The sequence shown here is derived from an EMBL/GenBank/DDBJ whole genome shotgun (WGS) entry which is preliminary data.</text>
</comment>
<dbReference type="EMBL" id="CAJNOL010000218">
    <property type="protein sequence ID" value="CAF0940681.1"/>
    <property type="molecule type" value="Genomic_DNA"/>
</dbReference>
<proteinExistence type="predicted"/>
<dbReference type="AlphaFoldDB" id="A0A814C880"/>
<evidence type="ECO:0000313" key="2">
    <source>
        <dbReference type="EMBL" id="CAF0940022.1"/>
    </source>
</evidence>
<evidence type="ECO:0000313" key="4">
    <source>
        <dbReference type="Proteomes" id="UP000663870"/>
    </source>
</evidence>
<protein>
    <submittedName>
        <fullName evidence="3">Uncharacterized protein</fullName>
    </submittedName>
</protein>
<sequence length="98" mass="11937">MIDWIKNENDSINIIYFQNNFIIETEQFFDNETFHIRLKMDENIQSSLQMLINDYIDENDGSLKDVDEFILEIRGEIFDLEMVNKRKRWEEEKKGILN</sequence>
<dbReference type="EMBL" id="CAJNOH010000143">
    <property type="protein sequence ID" value="CAF0903168.1"/>
    <property type="molecule type" value="Genomic_DNA"/>
</dbReference>
<reference evidence="3" key="1">
    <citation type="submission" date="2021-02" db="EMBL/GenBank/DDBJ databases">
        <authorList>
            <person name="Nowell W R."/>
        </authorList>
    </citation>
    <scope>NUCLEOTIDE SEQUENCE</scope>
</reference>
<gene>
    <name evidence="2" type="ORF">JXQ802_LOCUS11104</name>
    <name evidence="3" type="ORF">JXQ802_LOCUS11141</name>
    <name evidence="1" type="ORF">PYM288_LOCUS9629</name>
</gene>
<dbReference type="Proteomes" id="UP000663854">
    <property type="component" value="Unassembled WGS sequence"/>
</dbReference>
<evidence type="ECO:0000313" key="1">
    <source>
        <dbReference type="EMBL" id="CAF0903168.1"/>
    </source>
</evidence>
<organism evidence="3 4">
    <name type="scientific">Rotaria sordida</name>
    <dbReference type="NCBI Taxonomy" id="392033"/>
    <lineage>
        <taxon>Eukaryota</taxon>
        <taxon>Metazoa</taxon>
        <taxon>Spiralia</taxon>
        <taxon>Gnathifera</taxon>
        <taxon>Rotifera</taxon>
        <taxon>Eurotatoria</taxon>
        <taxon>Bdelloidea</taxon>
        <taxon>Philodinida</taxon>
        <taxon>Philodinidae</taxon>
        <taxon>Rotaria</taxon>
    </lineage>
</organism>
<dbReference type="EMBL" id="CAJNOL010000217">
    <property type="protein sequence ID" value="CAF0940022.1"/>
    <property type="molecule type" value="Genomic_DNA"/>
</dbReference>
<accession>A0A814C880</accession>
<name>A0A814C880_9BILA</name>
<evidence type="ECO:0000313" key="3">
    <source>
        <dbReference type="EMBL" id="CAF0940681.1"/>
    </source>
</evidence>
<keyword evidence="4" id="KW-1185">Reference proteome</keyword>